<reference evidence="1 2" key="1">
    <citation type="submission" date="2021-08" db="EMBL/GenBank/DDBJ databases">
        <title>Draft Genome Sequence of Phanerochaete sordida strain YK-624.</title>
        <authorList>
            <person name="Mori T."/>
            <person name="Dohra H."/>
            <person name="Suzuki T."/>
            <person name="Kawagishi H."/>
            <person name="Hirai H."/>
        </authorList>
    </citation>
    <scope>NUCLEOTIDE SEQUENCE [LARGE SCALE GENOMIC DNA]</scope>
    <source>
        <strain evidence="1 2">YK-624</strain>
    </source>
</reference>
<comment type="caution">
    <text evidence="1">The sequence shown here is derived from an EMBL/GenBank/DDBJ whole genome shotgun (WGS) entry which is preliminary data.</text>
</comment>
<dbReference type="EMBL" id="BPQB01000016">
    <property type="protein sequence ID" value="GJE90305.1"/>
    <property type="molecule type" value="Genomic_DNA"/>
</dbReference>
<proteinExistence type="predicted"/>
<name>A0A9P3G9A8_9APHY</name>
<evidence type="ECO:0000313" key="2">
    <source>
        <dbReference type="Proteomes" id="UP000703269"/>
    </source>
</evidence>
<evidence type="ECO:0000313" key="1">
    <source>
        <dbReference type="EMBL" id="GJE90305.1"/>
    </source>
</evidence>
<keyword evidence="2" id="KW-1185">Reference proteome</keyword>
<protein>
    <submittedName>
        <fullName evidence="1">Uncharacterized protein</fullName>
    </submittedName>
</protein>
<sequence length="367" mass="40906">MNVANPNIAAGQGLQPANGQFTHPSWTVKRGWSIINIDKKQFVPFEIPRNTKYVTTVRYVNGQYQEVQRAVLEPEEPPAAAHITSGHTAYDYSEVIWPLSEPVLLPLDEVAQYVKATAGYHSDTKGLHKLPYDIQLHIFNSVEDAGDATKLCVAHPTLLQVGYKRIAELAPERWAPWAGDRLLALPGKQEEPFWIDVRTAPPECLSSDDELMADIDVAGGFIPYLETYRRLERSYRCPDTLRDVVQKIPAFDLKASSIVNICHRPAETAYVVCNISKREYVRTLPGLETIPAAPGHPGDRGTCKNGLPLRVGSTIPSRIYCSSSNSGSWAGDRIVVHPQEVAQSTFEDWPQWKDVTRRGDPAISFVH</sequence>
<dbReference type="OrthoDB" id="2588098at2759"/>
<dbReference type="AlphaFoldDB" id="A0A9P3G9A8"/>
<organism evidence="1 2">
    <name type="scientific">Phanerochaete sordida</name>
    <dbReference type="NCBI Taxonomy" id="48140"/>
    <lineage>
        <taxon>Eukaryota</taxon>
        <taxon>Fungi</taxon>
        <taxon>Dikarya</taxon>
        <taxon>Basidiomycota</taxon>
        <taxon>Agaricomycotina</taxon>
        <taxon>Agaricomycetes</taxon>
        <taxon>Polyporales</taxon>
        <taxon>Phanerochaetaceae</taxon>
        <taxon>Phanerochaete</taxon>
    </lineage>
</organism>
<dbReference type="Proteomes" id="UP000703269">
    <property type="component" value="Unassembled WGS sequence"/>
</dbReference>
<accession>A0A9P3G9A8</accession>
<gene>
    <name evidence="1" type="ORF">PsYK624_064340</name>
</gene>